<evidence type="ECO:0000256" key="2">
    <source>
        <dbReference type="ARBA" id="ARBA00022448"/>
    </source>
</evidence>
<dbReference type="Pfam" id="PF13416">
    <property type="entry name" value="SBP_bac_8"/>
    <property type="match status" value="1"/>
</dbReference>
<keyword evidence="3 6" id="KW-0732">Signal</keyword>
<keyword evidence="8" id="KW-1185">Reference proteome</keyword>
<dbReference type="eggNOG" id="COG0687">
    <property type="taxonomic scope" value="Bacteria"/>
</dbReference>
<organism evidence="7 8">
    <name type="scientific">Metapseudomonas resinovorans NBRC 106553</name>
    <dbReference type="NCBI Taxonomy" id="1245471"/>
    <lineage>
        <taxon>Bacteria</taxon>
        <taxon>Pseudomonadati</taxon>
        <taxon>Pseudomonadota</taxon>
        <taxon>Gammaproteobacteria</taxon>
        <taxon>Pseudomonadales</taxon>
        <taxon>Pseudomonadaceae</taxon>
        <taxon>Metapseudomonas</taxon>
    </lineage>
</organism>
<dbReference type="InterPro" id="IPR006059">
    <property type="entry name" value="SBP"/>
</dbReference>
<dbReference type="HOGENOM" id="CLU_026974_1_4_6"/>
<evidence type="ECO:0000256" key="1">
    <source>
        <dbReference type="ARBA" id="ARBA00004418"/>
    </source>
</evidence>
<reference evidence="7 8" key="1">
    <citation type="journal article" date="2013" name="Genome Announc.">
        <title>Complete Genome Sequence of the Carbazole Degrader Pseudomonas resinovorans Strain CA10 (NBRC 106553).</title>
        <authorList>
            <person name="Shintani M."/>
            <person name="Hosoyama A."/>
            <person name="Ohji S."/>
            <person name="Tsuchikane K."/>
            <person name="Takarada H."/>
            <person name="Yamazoe A."/>
            <person name="Fujita N."/>
            <person name="Nojiri H."/>
        </authorList>
    </citation>
    <scope>NUCLEOTIDE SEQUENCE [LARGE SCALE GENOMIC DNA]</scope>
    <source>
        <strain evidence="7 8">NBRC 106553</strain>
    </source>
</reference>
<dbReference type="PRINTS" id="PR00909">
    <property type="entry name" value="SPERMDNBNDNG"/>
</dbReference>
<comment type="similarity">
    <text evidence="5">Belongs to the bacterial solute-binding protein PotD/PotF family.</text>
</comment>
<proteinExistence type="inferred from homology"/>
<evidence type="ECO:0000256" key="5">
    <source>
        <dbReference type="PIRNR" id="PIRNR019574"/>
    </source>
</evidence>
<dbReference type="GO" id="GO:0015846">
    <property type="term" value="P:polyamine transport"/>
    <property type="evidence" value="ECO:0007669"/>
    <property type="project" value="InterPro"/>
</dbReference>
<protein>
    <recommendedName>
        <fullName evidence="5">Putrescine-binding periplasmic protein</fullName>
    </recommendedName>
</protein>
<dbReference type="PANTHER" id="PTHR30222">
    <property type="entry name" value="SPERMIDINE/PUTRESCINE-BINDING PERIPLASMIC PROTEIN"/>
    <property type="match status" value="1"/>
</dbReference>
<dbReference type="OrthoDB" id="9769319at2"/>
<name>S6ADK1_METRE</name>
<comment type="function">
    <text evidence="5">Required for the activity of the bacterial periplasmic transport system of putrescine.</text>
</comment>
<keyword evidence="2 5" id="KW-0813">Transport</keyword>
<comment type="subcellular location">
    <subcellularLocation>
        <location evidence="1 5">Periplasm</location>
    </subcellularLocation>
</comment>
<dbReference type="GO" id="GO:0019808">
    <property type="term" value="F:polyamine binding"/>
    <property type="evidence" value="ECO:0007669"/>
    <property type="project" value="InterPro"/>
</dbReference>
<dbReference type="SUPFAM" id="SSF53850">
    <property type="entry name" value="Periplasmic binding protein-like II"/>
    <property type="match status" value="1"/>
</dbReference>
<evidence type="ECO:0000313" key="8">
    <source>
        <dbReference type="Proteomes" id="UP000015503"/>
    </source>
</evidence>
<dbReference type="Proteomes" id="UP000015503">
    <property type="component" value="Chromosome"/>
</dbReference>
<evidence type="ECO:0000256" key="6">
    <source>
        <dbReference type="SAM" id="SignalP"/>
    </source>
</evidence>
<dbReference type="EMBL" id="AP013068">
    <property type="protein sequence ID" value="BAN47357.1"/>
    <property type="molecule type" value="Genomic_DNA"/>
</dbReference>
<dbReference type="AlphaFoldDB" id="S6ADK1"/>
<accession>S6ADK1</accession>
<dbReference type="PANTHER" id="PTHR30222:SF12">
    <property type="entry name" value="NORSPERMIDINE SENSOR"/>
    <property type="match status" value="1"/>
</dbReference>
<keyword evidence="4 5" id="KW-0574">Periplasm</keyword>
<evidence type="ECO:0000256" key="3">
    <source>
        <dbReference type="ARBA" id="ARBA00022729"/>
    </source>
</evidence>
<dbReference type="KEGG" id="pre:PCA10_16250"/>
<evidence type="ECO:0000313" key="7">
    <source>
        <dbReference type="EMBL" id="BAN47357.1"/>
    </source>
</evidence>
<feature type="signal peptide" evidence="6">
    <location>
        <begin position="1"/>
        <end position="24"/>
    </location>
</feature>
<sequence length="368" mass="40875">MTPTRTLTIALASILAVGLGQAQAETPKQRVHVYNWYDYIGPDVVKNFSRETNIKTVYDVFDSSEMMEGKLMTGGSGYDVVVATNSTLPNLIKAGVLQPLDRDKLPNWSHLDPEILVKLQTNDPENRYAVPYLWGTTGIGYNADKVTAILGDDAPVDSWDLVFKQENLEKLSQCGVAMIDAPGEVIPIALNYLGLPPHSTRKEDYAKAEELLVRLKSHIRYFNSSKFITDLANGDICVVVGWAGGVYEAQQTAKSAGSSVRLKYSIPREGAPVWFENLVLLKDARHPQEGFAFINYMMRPDVIADTSNYLGYPNANKAADTLVTQALLDNPMVYPPQEVMDKLFTLEPLAQKLERVRTRVWSKVKSGS</sequence>
<dbReference type="PIRSF" id="PIRSF019574">
    <property type="entry name" value="Periplasmic_polyamine_BP"/>
    <property type="match status" value="1"/>
</dbReference>
<dbReference type="PATRIC" id="fig|1245471.3.peg.1644"/>
<dbReference type="RefSeq" id="WP_016491559.1">
    <property type="nucleotide sequence ID" value="NC_021499.1"/>
</dbReference>
<gene>
    <name evidence="7" type="ORF">PCA10_16250</name>
</gene>
<dbReference type="GO" id="GO:0042597">
    <property type="term" value="C:periplasmic space"/>
    <property type="evidence" value="ECO:0007669"/>
    <property type="project" value="UniProtKB-SubCell"/>
</dbReference>
<dbReference type="Gene3D" id="3.40.190.10">
    <property type="entry name" value="Periplasmic binding protein-like II"/>
    <property type="match status" value="2"/>
</dbReference>
<dbReference type="CDD" id="cd13659">
    <property type="entry name" value="PBP2_PotF"/>
    <property type="match status" value="1"/>
</dbReference>
<feature type="chain" id="PRO_5004535819" description="Putrescine-binding periplasmic protein" evidence="6">
    <location>
        <begin position="25"/>
        <end position="368"/>
    </location>
</feature>
<dbReference type="InterPro" id="IPR001188">
    <property type="entry name" value="Sperm_putr-bd"/>
</dbReference>
<evidence type="ECO:0000256" key="4">
    <source>
        <dbReference type="ARBA" id="ARBA00022764"/>
    </source>
</evidence>
<dbReference type="STRING" id="1245471.PCA10_16250"/>